<reference evidence="1" key="1">
    <citation type="submission" date="2023-04" db="EMBL/GenBank/DDBJ databases">
        <title>A chromosome-level genome assembly of the parasitoid wasp Eretmocerus hayati.</title>
        <authorList>
            <person name="Zhong Y."/>
            <person name="Liu S."/>
            <person name="Liu Y."/>
        </authorList>
    </citation>
    <scope>NUCLEOTIDE SEQUENCE</scope>
    <source>
        <strain evidence="1">ZJU_SS_LIU_2023</strain>
    </source>
</reference>
<organism evidence="1 2">
    <name type="scientific">Eretmocerus hayati</name>
    <dbReference type="NCBI Taxonomy" id="131215"/>
    <lineage>
        <taxon>Eukaryota</taxon>
        <taxon>Metazoa</taxon>
        <taxon>Ecdysozoa</taxon>
        <taxon>Arthropoda</taxon>
        <taxon>Hexapoda</taxon>
        <taxon>Insecta</taxon>
        <taxon>Pterygota</taxon>
        <taxon>Neoptera</taxon>
        <taxon>Endopterygota</taxon>
        <taxon>Hymenoptera</taxon>
        <taxon>Apocrita</taxon>
        <taxon>Proctotrupomorpha</taxon>
        <taxon>Chalcidoidea</taxon>
        <taxon>Aphelinidae</taxon>
        <taxon>Aphelininae</taxon>
        <taxon>Eretmocerus</taxon>
    </lineage>
</organism>
<accession>A0ACC2N3U0</accession>
<evidence type="ECO:0000313" key="1">
    <source>
        <dbReference type="EMBL" id="KAJ8664350.1"/>
    </source>
</evidence>
<dbReference type="Proteomes" id="UP001239111">
    <property type="component" value="Chromosome 4"/>
</dbReference>
<sequence>MGRKIPGKKHRGVKDPELQRAKRFAELAPKINAPPKDCDDQDLPKSLQRVIKLKNAAKSGAFALKKRKKKKGKKLIRLGAEQQGVKPYPKARPEKVVPIFNQEPGESTHQFWNRVNRETQSFIKETEFETKYNVNVKRSEDTGEIVGVVKKPKDELDELEKLRSKAKNIKKKKKNVSEGDSAPKSKSQKRREKLLKKKEKKHQDDVDDFKTFTDRVEFGEVAHAPPELKVLPRKADKDSPKPKNKNLLLSSILSENKPPIIEKSKTIDKSGKRKNLPVGERRQLEKQQSDVIAAYRLLKAQKLGESG</sequence>
<dbReference type="EMBL" id="CM056744">
    <property type="protein sequence ID" value="KAJ8664350.1"/>
    <property type="molecule type" value="Genomic_DNA"/>
</dbReference>
<keyword evidence="2" id="KW-1185">Reference proteome</keyword>
<proteinExistence type="predicted"/>
<name>A0ACC2N3U0_9HYME</name>
<comment type="caution">
    <text evidence="1">The sequence shown here is derived from an EMBL/GenBank/DDBJ whole genome shotgun (WGS) entry which is preliminary data.</text>
</comment>
<evidence type="ECO:0000313" key="2">
    <source>
        <dbReference type="Proteomes" id="UP001239111"/>
    </source>
</evidence>
<protein>
    <submittedName>
        <fullName evidence="1">Uncharacterized protein</fullName>
    </submittedName>
</protein>
<gene>
    <name evidence="1" type="ORF">QAD02_006012</name>
</gene>